<gene>
    <name evidence="23" type="ORF">GBAR_LOCUS2858</name>
</gene>
<evidence type="ECO:0000256" key="5">
    <source>
        <dbReference type="ARBA" id="ARBA00008873"/>
    </source>
</evidence>
<evidence type="ECO:0000313" key="24">
    <source>
        <dbReference type="Proteomes" id="UP001174909"/>
    </source>
</evidence>
<evidence type="ECO:0000256" key="9">
    <source>
        <dbReference type="ARBA" id="ARBA00022723"/>
    </source>
</evidence>
<evidence type="ECO:0000256" key="14">
    <source>
        <dbReference type="ARBA" id="ARBA00023065"/>
    </source>
</evidence>
<evidence type="ECO:0000256" key="12">
    <source>
        <dbReference type="ARBA" id="ARBA00022989"/>
    </source>
</evidence>
<dbReference type="NCBIfam" id="TIGR01297">
    <property type="entry name" value="CDF"/>
    <property type="match status" value="1"/>
</dbReference>
<keyword evidence="12 21" id="KW-1133">Transmembrane helix</keyword>
<keyword evidence="9" id="KW-0479">Metal-binding</keyword>
<evidence type="ECO:0000313" key="23">
    <source>
        <dbReference type="EMBL" id="CAI8000177.1"/>
    </source>
</evidence>
<keyword evidence="24" id="KW-1185">Reference proteome</keyword>
<dbReference type="GO" id="GO:0015297">
    <property type="term" value="F:antiporter activity"/>
    <property type="evidence" value="ECO:0007669"/>
    <property type="project" value="UniProtKB-KW"/>
</dbReference>
<evidence type="ECO:0000256" key="1">
    <source>
        <dbReference type="ARBA" id="ARBA00004166"/>
    </source>
</evidence>
<name>A0AA35R2T8_GEOBA</name>
<dbReference type="GO" id="GO:0032580">
    <property type="term" value="C:Golgi cisterna membrane"/>
    <property type="evidence" value="ECO:0007669"/>
    <property type="project" value="UniProtKB-SubCell"/>
</dbReference>
<dbReference type="SUPFAM" id="SSF161111">
    <property type="entry name" value="Cation efflux protein transmembrane domain-like"/>
    <property type="match status" value="1"/>
</dbReference>
<dbReference type="Proteomes" id="UP001174909">
    <property type="component" value="Unassembled WGS sequence"/>
</dbReference>
<dbReference type="GO" id="GO:0005385">
    <property type="term" value="F:zinc ion transmembrane transporter activity"/>
    <property type="evidence" value="ECO:0007669"/>
    <property type="project" value="InterPro"/>
</dbReference>
<evidence type="ECO:0000256" key="10">
    <source>
        <dbReference type="ARBA" id="ARBA00022833"/>
    </source>
</evidence>
<comment type="similarity">
    <text evidence="5">Belongs to the cation diffusion facilitator (CDF) transporter (TC 2.A.4) family. SLC30A subfamily.</text>
</comment>
<dbReference type="PANTHER" id="PTHR45755:SF1">
    <property type="entry name" value="PROTON-COUPLED ZINC ANTIPORTER SLC30A5"/>
    <property type="match status" value="1"/>
</dbReference>
<dbReference type="Pfam" id="PF01545">
    <property type="entry name" value="Cation_efflux"/>
    <property type="match status" value="1"/>
</dbReference>
<evidence type="ECO:0000256" key="7">
    <source>
        <dbReference type="ARBA" id="ARBA00022449"/>
    </source>
</evidence>
<accession>A0AA35R2T8</accession>
<proteinExistence type="inferred from homology"/>
<dbReference type="AlphaFoldDB" id="A0AA35R2T8"/>
<dbReference type="GO" id="GO:0046872">
    <property type="term" value="F:metal ion binding"/>
    <property type="evidence" value="ECO:0007669"/>
    <property type="project" value="UniProtKB-KW"/>
</dbReference>
<dbReference type="PANTHER" id="PTHR45755">
    <property type="match status" value="1"/>
</dbReference>
<evidence type="ECO:0000256" key="17">
    <source>
        <dbReference type="ARBA" id="ARBA00040846"/>
    </source>
</evidence>
<dbReference type="InterPro" id="IPR045316">
    <property type="entry name" value="Msc2-like"/>
</dbReference>
<evidence type="ECO:0000256" key="18">
    <source>
        <dbReference type="ARBA" id="ARBA00042038"/>
    </source>
</evidence>
<evidence type="ECO:0000259" key="22">
    <source>
        <dbReference type="Pfam" id="PF01545"/>
    </source>
</evidence>
<dbReference type="InterPro" id="IPR058533">
    <property type="entry name" value="Cation_efflux_TM"/>
</dbReference>
<keyword evidence="14" id="KW-0406">Ion transport</keyword>
<evidence type="ECO:0000256" key="21">
    <source>
        <dbReference type="SAM" id="Phobius"/>
    </source>
</evidence>
<comment type="catalytic activity">
    <reaction evidence="20">
        <text>Zn(2+)(in) + 2 H(+)(out) = Zn(2+)(out) + 2 H(+)(in)</text>
        <dbReference type="Rhea" id="RHEA:72627"/>
        <dbReference type="ChEBI" id="CHEBI:15378"/>
        <dbReference type="ChEBI" id="CHEBI:29105"/>
    </reaction>
</comment>
<keyword evidence="10" id="KW-0862">Zinc</keyword>
<comment type="subunit">
    <text evidence="16">Heterodimer with SLC30A6/ZNT6; form a functional zinc ion transmembrane transporter.</text>
</comment>
<feature type="non-terminal residue" evidence="23">
    <location>
        <position position="129"/>
    </location>
</feature>
<dbReference type="EMBL" id="CASHTH010000394">
    <property type="protein sequence ID" value="CAI8000177.1"/>
    <property type="molecule type" value="Genomic_DNA"/>
</dbReference>
<evidence type="ECO:0000256" key="15">
    <source>
        <dbReference type="ARBA" id="ARBA00023136"/>
    </source>
</evidence>
<comment type="caution">
    <text evidence="23">The sequence shown here is derived from an EMBL/GenBank/DDBJ whole genome shotgun (WGS) entry which is preliminary data.</text>
</comment>
<feature type="transmembrane region" description="Helical" evidence="21">
    <location>
        <begin position="103"/>
        <end position="125"/>
    </location>
</feature>
<protein>
    <recommendedName>
        <fullName evidence="17">Proton-coupled zinc antiporter SLC30A5</fullName>
    </recommendedName>
    <alternativeName>
        <fullName evidence="19">Solute carrier family 30 member 5</fullName>
    </alternativeName>
    <alternativeName>
        <fullName evidence="18">Zinc transporter 5</fullName>
    </alternativeName>
</protein>
<evidence type="ECO:0000256" key="4">
    <source>
        <dbReference type="ARBA" id="ARBA00004638"/>
    </source>
</evidence>
<dbReference type="InterPro" id="IPR002524">
    <property type="entry name" value="Cation_efflux"/>
</dbReference>
<evidence type="ECO:0000256" key="2">
    <source>
        <dbReference type="ARBA" id="ARBA00004205"/>
    </source>
</evidence>
<evidence type="ECO:0000256" key="13">
    <source>
        <dbReference type="ARBA" id="ARBA00023034"/>
    </source>
</evidence>
<dbReference type="GO" id="GO:0012507">
    <property type="term" value="C:ER to Golgi transport vesicle membrane"/>
    <property type="evidence" value="ECO:0007669"/>
    <property type="project" value="UniProtKB-SubCell"/>
</dbReference>
<keyword evidence="11" id="KW-0864">Zinc transport</keyword>
<feature type="transmembrane region" description="Helical" evidence="21">
    <location>
        <begin position="16"/>
        <end position="36"/>
    </location>
</feature>
<evidence type="ECO:0000256" key="6">
    <source>
        <dbReference type="ARBA" id="ARBA00022448"/>
    </source>
</evidence>
<comment type="subcellular location">
    <subcellularLocation>
        <location evidence="3">Cytoplasmic vesicle</location>
        <location evidence="3">COPII-coated vesicle membrane</location>
        <topology evidence="3">Multi-pass membrane protein</topology>
    </subcellularLocation>
    <subcellularLocation>
        <location evidence="4">Cytoplasmic vesicle</location>
        <location evidence="4">Secretory vesicle membrane</location>
        <topology evidence="4">Multi-pass membrane protein</topology>
    </subcellularLocation>
    <subcellularLocation>
        <location evidence="2">Golgi apparatus</location>
        <location evidence="2">Golgi stack membrane</location>
        <topology evidence="2">Multi-pass membrane protein</topology>
    </subcellularLocation>
    <subcellularLocation>
        <location evidence="1">Golgi apparatus</location>
        <location evidence="1">trans-Golgi network membrane</location>
        <topology evidence="1">Multi-pass membrane protein</topology>
    </subcellularLocation>
</comment>
<keyword evidence="6" id="KW-0813">Transport</keyword>
<evidence type="ECO:0000256" key="3">
    <source>
        <dbReference type="ARBA" id="ARBA00004557"/>
    </source>
</evidence>
<evidence type="ECO:0000256" key="11">
    <source>
        <dbReference type="ARBA" id="ARBA00022906"/>
    </source>
</evidence>
<sequence length="129" mass="14373">MLYGVWTNSLGLISDGFHMLFDCSALVVGLCAALVVRWKPTRLYSFGYGRVEVLSGFVNSLFLVSIATAVLSEALTRLLDPPTINTDKLLVSRNSARDSEIRIVYPSILLCLHSCCVVVVVYRWCRWLG</sequence>
<keyword evidence="8 21" id="KW-0812">Transmembrane</keyword>
<evidence type="ECO:0000256" key="20">
    <source>
        <dbReference type="ARBA" id="ARBA00048349"/>
    </source>
</evidence>
<feature type="transmembrane region" description="Helical" evidence="21">
    <location>
        <begin position="48"/>
        <end position="71"/>
    </location>
</feature>
<evidence type="ECO:0000256" key="19">
    <source>
        <dbReference type="ARBA" id="ARBA00042217"/>
    </source>
</evidence>
<feature type="domain" description="Cation efflux protein transmembrane" evidence="22">
    <location>
        <begin position="2"/>
        <end position="86"/>
    </location>
</feature>
<keyword evidence="15 21" id="KW-0472">Membrane</keyword>
<evidence type="ECO:0000256" key="8">
    <source>
        <dbReference type="ARBA" id="ARBA00022692"/>
    </source>
</evidence>
<organism evidence="23 24">
    <name type="scientific">Geodia barretti</name>
    <name type="common">Barrett's horny sponge</name>
    <dbReference type="NCBI Taxonomy" id="519541"/>
    <lineage>
        <taxon>Eukaryota</taxon>
        <taxon>Metazoa</taxon>
        <taxon>Porifera</taxon>
        <taxon>Demospongiae</taxon>
        <taxon>Heteroscleromorpha</taxon>
        <taxon>Tetractinellida</taxon>
        <taxon>Astrophorina</taxon>
        <taxon>Geodiidae</taxon>
        <taxon>Geodia</taxon>
    </lineage>
</organism>
<keyword evidence="13" id="KW-0333">Golgi apparatus</keyword>
<dbReference type="InterPro" id="IPR027469">
    <property type="entry name" value="Cation_efflux_TMD_sf"/>
</dbReference>
<dbReference type="Gene3D" id="1.20.1510.10">
    <property type="entry name" value="Cation efflux protein transmembrane domain"/>
    <property type="match status" value="1"/>
</dbReference>
<keyword evidence="7" id="KW-0050">Antiport</keyword>
<evidence type="ECO:0000256" key="16">
    <source>
        <dbReference type="ARBA" id="ARBA00038531"/>
    </source>
</evidence>
<dbReference type="GO" id="GO:1904257">
    <property type="term" value="P:zinc ion import into Golgi lumen"/>
    <property type="evidence" value="ECO:0007669"/>
    <property type="project" value="TreeGrafter"/>
</dbReference>
<reference evidence="23" key="1">
    <citation type="submission" date="2023-03" db="EMBL/GenBank/DDBJ databases">
        <authorList>
            <person name="Steffen K."/>
            <person name="Cardenas P."/>
        </authorList>
    </citation>
    <scope>NUCLEOTIDE SEQUENCE</scope>
</reference>
<dbReference type="GO" id="GO:0006882">
    <property type="term" value="P:intracellular zinc ion homeostasis"/>
    <property type="evidence" value="ECO:0007669"/>
    <property type="project" value="InterPro"/>
</dbReference>